<reference evidence="5" key="1">
    <citation type="submission" date="2019-11" db="EMBL/GenBank/DDBJ databases">
        <title>Isolation and characterization of two novel species in the genus Thiomicrorhabdus.</title>
        <authorList>
            <person name="Mochizuki J."/>
            <person name="Kojima H."/>
            <person name="Fukui M."/>
        </authorList>
    </citation>
    <scope>NUCLEOTIDE SEQUENCE [LARGE SCALE GENOMIC DNA]</scope>
    <source>
        <strain evidence="5">AkT22</strain>
    </source>
</reference>
<dbReference type="AlphaFoldDB" id="A0A6F8PKM4"/>
<organism evidence="4 5">
    <name type="scientific">Thiosulfativibrio zosterae</name>
    <dbReference type="NCBI Taxonomy" id="2675053"/>
    <lineage>
        <taxon>Bacteria</taxon>
        <taxon>Pseudomonadati</taxon>
        <taxon>Pseudomonadota</taxon>
        <taxon>Gammaproteobacteria</taxon>
        <taxon>Thiotrichales</taxon>
        <taxon>Piscirickettsiaceae</taxon>
        <taxon>Thiosulfativibrio</taxon>
    </lineage>
</organism>
<dbReference type="Proteomes" id="UP000501466">
    <property type="component" value="Chromosome"/>
</dbReference>
<comment type="similarity">
    <text evidence="1">Belongs to the AB hydrolase superfamily. AB hydrolase 2 family.</text>
</comment>
<dbReference type="InterPro" id="IPR050565">
    <property type="entry name" value="LYPA1-2/EST-like"/>
</dbReference>
<evidence type="ECO:0000256" key="2">
    <source>
        <dbReference type="ARBA" id="ARBA00022801"/>
    </source>
</evidence>
<dbReference type="GO" id="GO:0016787">
    <property type="term" value="F:hydrolase activity"/>
    <property type="evidence" value="ECO:0007669"/>
    <property type="project" value="UniProtKB-KW"/>
</dbReference>
<keyword evidence="2" id="KW-0378">Hydrolase</keyword>
<dbReference type="InterPro" id="IPR029058">
    <property type="entry name" value="AB_hydrolase_fold"/>
</dbReference>
<dbReference type="SUPFAM" id="SSF53474">
    <property type="entry name" value="alpha/beta-Hydrolases"/>
    <property type="match status" value="1"/>
</dbReference>
<evidence type="ECO:0000259" key="3">
    <source>
        <dbReference type="Pfam" id="PF02230"/>
    </source>
</evidence>
<dbReference type="EMBL" id="AP021888">
    <property type="protein sequence ID" value="BBP42607.1"/>
    <property type="molecule type" value="Genomic_DNA"/>
</dbReference>
<name>A0A6F8PKM4_9GAMM</name>
<sequence length="242" mass="26242">MMQQMPNSNLSVPAPIVVEPFLTHAPNAVADACVIWLHGLGADGHDFEGLLPELDLPKNAKIRFIFPTAPLMPVTLNMGMEMRAWYDIASMQLRQKADWDMINLSSGYVVSLVQTQLAQGIPSDRIVLAGFSQGGVIALHSALLCQSAGMRLAGVLALSTYYPEISDQNDAVAKGQSFAELSILMAHGLYDNVCDIAFARASKVALQDLNAQVSWLEYPMAHQVCAAEIADLSAFIQDKLPE</sequence>
<evidence type="ECO:0000313" key="5">
    <source>
        <dbReference type="Proteomes" id="UP000501466"/>
    </source>
</evidence>
<dbReference type="KEGG" id="tzo:THMIRHAT_03530"/>
<proteinExistence type="inferred from homology"/>
<keyword evidence="5" id="KW-1185">Reference proteome</keyword>
<protein>
    <submittedName>
        <fullName evidence="4">Carboxylesterase</fullName>
    </submittedName>
</protein>
<evidence type="ECO:0000256" key="1">
    <source>
        <dbReference type="ARBA" id="ARBA00006499"/>
    </source>
</evidence>
<evidence type="ECO:0000313" key="4">
    <source>
        <dbReference type="EMBL" id="BBP42607.1"/>
    </source>
</evidence>
<dbReference type="Gene3D" id="3.40.50.1820">
    <property type="entry name" value="alpha/beta hydrolase"/>
    <property type="match status" value="1"/>
</dbReference>
<feature type="domain" description="Phospholipase/carboxylesterase/thioesterase" evidence="3">
    <location>
        <begin position="25"/>
        <end position="237"/>
    </location>
</feature>
<gene>
    <name evidence="4" type="ORF">THMIRHAT_03530</name>
</gene>
<accession>A0A6F8PKM4</accession>
<dbReference type="Pfam" id="PF02230">
    <property type="entry name" value="Abhydrolase_2"/>
    <property type="match status" value="1"/>
</dbReference>
<dbReference type="PANTHER" id="PTHR10655">
    <property type="entry name" value="LYSOPHOSPHOLIPASE-RELATED"/>
    <property type="match status" value="1"/>
</dbReference>
<dbReference type="PANTHER" id="PTHR10655:SF17">
    <property type="entry name" value="LYSOPHOSPHOLIPASE-LIKE PROTEIN 1"/>
    <property type="match status" value="1"/>
</dbReference>
<dbReference type="InterPro" id="IPR003140">
    <property type="entry name" value="PLipase/COase/thioEstase"/>
</dbReference>